<sequence length="1225" mass="130764">MTAPGTVHAQTPIAGLVDLALAAPTLRDLTERAADGPATLDLVGPPAARVFVTAALARGGPLLVVTATGREAEDLTAELRGVFGDAAALFPSWETLPHERLSPAVDTVGTRLHLLRRLAHPDDDRLGPPLQVVVTTARSLLQPMAGGDGAAVDAEPVTLAVGAEADFDDVITRLVELAYTRVDMVGKRGEFAVRGGILDIFAPTAEHPVRLEFWGDEVSEMRMFAVADQRSIPEIAVEHLVAMPCRELLVTDAVREQAAQLAGATPATDNTVVGTVGEMLAKVAEGIPVDGMESLAPVLWTGQPRLLTDHLPAGAPVLICDPEKVRSRAADLIKTGQEFLEASWSVAALGGAAPVDIEALGGSGFRTLDEVRAGAGEHPWWTLSQLSNETAVQIDARPAPNTRGAQQSIDEVFAMLRAHIATGGVAAIVAPGSGTAARVVEQLGEADVAATLLEPGARPQPGVVGVLKGPLHSGLILPGADLVVITETDLTGNRVTEVAGKRLAAKRRNTVDPLALTAGDLVVHDQHGIGKFIEMTERAVGGARREYLVLEYASAKRGGGTDKLYVPMDSLDQLSRYVGGATPTLSRLGGSDWANTKTKARKAVREIATELVALYAKRQAAPGHAFGPDTPWQAEMEDAFGFTETVDQLTAITEVKSDMEKSVPMDRVICGDVGYGKTEIAVRAAFKAVQDGKQVAVLVPTTLLADQHLQTFTARMTGFPVTVKGLSRFTDGSESKAVVAGLADGSVDIVIGTHRLLQTGVRWKDLGLVIVDEEQRFGVEHKEHIKSLRSNVDVLTMSATPIPRTLEMSLAGIREMSTILTPPEERYPVLTYVGPHDDKQVAAALRRELLRDGQAFYIHNRVRSIDEAAARIRALVPEARVVVAHGQMPEEQLERTVEGFWNREFDILVCTTIVETGLDISNANTLIVERADTFGLSQLHQLRGRVGRSRERGYAYFLYPPEQPLTETAHDRLATIAQNNDLGAGMSVALKDLEIRGAGNVLGVEQSGHVAGVGFDLYVRLVGEAVEAYRAAADGQPITATETKEVRIDLPIDAQLPPDYIGSDRLRLEGYRRLASAADDDAVARVVDELTDRYGPLPEPARRLVAVARLRLLCRRYGVTEVSATGSAGQPSTLRLAPLPLVDSQQMRLARVYPGANYRPTTATVQVPIPRAGSGIGAPRIRDVALAQAVADLLLVLDGQPQGEFDITDLATAMPTRTTNDGGTA</sequence>
<dbReference type="Pfam" id="PF17757">
    <property type="entry name" value="UvrB_inter"/>
    <property type="match status" value="1"/>
</dbReference>
<evidence type="ECO:0000313" key="15">
    <source>
        <dbReference type="Proteomes" id="UP000192801"/>
    </source>
</evidence>
<evidence type="ECO:0000313" key="14">
    <source>
        <dbReference type="EMBL" id="ORA73089.1"/>
    </source>
</evidence>
<dbReference type="InterPro" id="IPR004576">
    <property type="entry name" value="Mfd"/>
</dbReference>
<keyword evidence="8 13" id="KW-0238">DNA-binding</keyword>
<evidence type="ECO:0000256" key="5">
    <source>
        <dbReference type="ARBA" id="ARBA00022801"/>
    </source>
</evidence>
<dbReference type="SUPFAM" id="SSF141259">
    <property type="entry name" value="CarD-like"/>
    <property type="match status" value="1"/>
</dbReference>
<dbReference type="Gene3D" id="3.90.1150.50">
    <property type="entry name" value="Transcription-repair-coupling factor, D7 domain"/>
    <property type="match status" value="1"/>
</dbReference>
<dbReference type="RefSeq" id="WP_083029358.1">
    <property type="nucleotide sequence ID" value="NZ_AP022618.1"/>
</dbReference>
<dbReference type="CDD" id="cd17991">
    <property type="entry name" value="DEXHc_TRCF"/>
    <property type="match status" value="1"/>
</dbReference>
<evidence type="ECO:0000256" key="6">
    <source>
        <dbReference type="ARBA" id="ARBA00022806"/>
    </source>
</evidence>
<keyword evidence="2 13" id="KW-0963">Cytoplasm</keyword>
<dbReference type="SMART" id="SM00982">
    <property type="entry name" value="TRCF"/>
    <property type="match status" value="1"/>
</dbReference>
<comment type="subcellular location">
    <subcellularLocation>
        <location evidence="1 13">Cytoplasm</location>
    </subcellularLocation>
</comment>
<dbReference type="GO" id="GO:0000716">
    <property type="term" value="P:transcription-coupled nucleotide-excision repair, DNA damage recognition"/>
    <property type="evidence" value="ECO:0007669"/>
    <property type="project" value="UniProtKB-UniRule"/>
</dbReference>
<evidence type="ECO:0000256" key="3">
    <source>
        <dbReference type="ARBA" id="ARBA00022741"/>
    </source>
</evidence>
<evidence type="ECO:0000256" key="10">
    <source>
        <dbReference type="ARBA" id="ARBA00061104"/>
    </source>
</evidence>
<dbReference type="Pfam" id="PF02559">
    <property type="entry name" value="CarD_TRCF_RID"/>
    <property type="match status" value="1"/>
</dbReference>
<keyword evidence="6" id="KW-0347">Helicase</keyword>
<evidence type="ECO:0000256" key="2">
    <source>
        <dbReference type="ARBA" id="ARBA00022490"/>
    </source>
</evidence>
<dbReference type="InterPro" id="IPR037235">
    <property type="entry name" value="TRCF-like_C_D7"/>
</dbReference>
<evidence type="ECO:0000256" key="11">
    <source>
        <dbReference type="ARBA" id="ARBA00061399"/>
    </source>
</evidence>
<dbReference type="InterPro" id="IPR001650">
    <property type="entry name" value="Helicase_C-like"/>
</dbReference>
<evidence type="ECO:0000256" key="13">
    <source>
        <dbReference type="HAMAP-Rule" id="MF_00969"/>
    </source>
</evidence>
<comment type="function">
    <text evidence="13">Couples transcription and DNA repair by recognizing RNA polymerase (RNAP) stalled at DNA lesions. Mediates ATP-dependent release of RNAP and its truncated transcript from the DNA, and recruitment of nucleotide excision repair machinery to the damaged site.</text>
</comment>
<comment type="caution">
    <text evidence="14">The sequence shown here is derived from an EMBL/GenBank/DDBJ whole genome shotgun (WGS) entry which is preliminary data.</text>
</comment>
<dbReference type="Gene3D" id="3.40.50.300">
    <property type="entry name" value="P-loop containing nucleotide triphosphate hydrolases"/>
    <property type="match status" value="2"/>
</dbReference>
<dbReference type="NCBIfam" id="TIGR00580">
    <property type="entry name" value="mfd"/>
    <property type="match status" value="1"/>
</dbReference>
<evidence type="ECO:0000256" key="7">
    <source>
        <dbReference type="ARBA" id="ARBA00022840"/>
    </source>
</evidence>
<comment type="similarity">
    <text evidence="10 13">In the N-terminal section; belongs to the UvrB family.</text>
</comment>
<dbReference type="PROSITE" id="PS51192">
    <property type="entry name" value="HELICASE_ATP_BIND_1"/>
    <property type="match status" value="1"/>
</dbReference>
<dbReference type="SUPFAM" id="SSF143517">
    <property type="entry name" value="TRCF domain-like"/>
    <property type="match status" value="1"/>
</dbReference>
<dbReference type="GO" id="GO:0005524">
    <property type="term" value="F:ATP binding"/>
    <property type="evidence" value="ECO:0007669"/>
    <property type="project" value="UniProtKB-UniRule"/>
</dbReference>
<dbReference type="GO" id="GO:0003678">
    <property type="term" value="F:DNA helicase activity"/>
    <property type="evidence" value="ECO:0007669"/>
    <property type="project" value="TreeGrafter"/>
</dbReference>
<dbReference type="Proteomes" id="UP000192801">
    <property type="component" value="Unassembled WGS sequence"/>
</dbReference>
<dbReference type="FunFam" id="3.40.50.300:FF:000546">
    <property type="entry name" value="Transcription-repair-coupling factor"/>
    <property type="match status" value="1"/>
</dbReference>
<organism evidence="14 15">
    <name type="scientific">Mycolicibacterium insubricum</name>
    <dbReference type="NCBI Taxonomy" id="444597"/>
    <lineage>
        <taxon>Bacteria</taxon>
        <taxon>Bacillati</taxon>
        <taxon>Actinomycetota</taxon>
        <taxon>Actinomycetes</taxon>
        <taxon>Mycobacteriales</taxon>
        <taxon>Mycobacteriaceae</taxon>
        <taxon>Mycolicibacterium</taxon>
    </lineage>
</organism>
<dbReference type="GO" id="GO:0005737">
    <property type="term" value="C:cytoplasm"/>
    <property type="evidence" value="ECO:0007669"/>
    <property type="project" value="UniProtKB-SubCell"/>
</dbReference>
<dbReference type="HAMAP" id="MF_00969">
    <property type="entry name" value="TRCF"/>
    <property type="match status" value="1"/>
</dbReference>
<dbReference type="Pfam" id="PF00271">
    <property type="entry name" value="Helicase_C"/>
    <property type="match status" value="1"/>
</dbReference>
<dbReference type="SMART" id="SM01058">
    <property type="entry name" value="CarD_TRCF"/>
    <property type="match status" value="1"/>
</dbReference>
<dbReference type="EMBL" id="MVHS01000005">
    <property type="protein sequence ID" value="ORA73089.1"/>
    <property type="molecule type" value="Genomic_DNA"/>
</dbReference>
<dbReference type="InterPro" id="IPR047112">
    <property type="entry name" value="RecG/Mfd"/>
</dbReference>
<evidence type="ECO:0000256" key="9">
    <source>
        <dbReference type="ARBA" id="ARBA00023204"/>
    </source>
</evidence>
<dbReference type="Gene3D" id="3.30.2060.10">
    <property type="entry name" value="Penicillin-binding protein 1b domain"/>
    <property type="match status" value="1"/>
</dbReference>
<dbReference type="Pfam" id="PF00270">
    <property type="entry name" value="DEAD"/>
    <property type="match status" value="1"/>
</dbReference>
<dbReference type="STRING" id="444597.BST26_03400"/>
<dbReference type="PANTHER" id="PTHR47964:SF1">
    <property type="entry name" value="ATP-DEPENDENT DNA HELICASE HOMOLOG RECG, CHLOROPLASTIC"/>
    <property type="match status" value="1"/>
</dbReference>
<keyword evidence="4 13" id="KW-0227">DNA damage</keyword>
<dbReference type="InterPro" id="IPR003711">
    <property type="entry name" value="CarD-like/TRCF_RID"/>
</dbReference>
<dbReference type="Gene3D" id="2.40.10.170">
    <property type="match status" value="1"/>
</dbReference>
<dbReference type="InterPro" id="IPR005118">
    <property type="entry name" value="TRCF_C"/>
</dbReference>
<dbReference type="SMART" id="SM00490">
    <property type="entry name" value="HELICc"/>
    <property type="match status" value="1"/>
</dbReference>
<protein>
    <recommendedName>
        <fullName evidence="12 13">Transcription-repair-coupling factor</fullName>
        <shortName evidence="13">TRCF</shortName>
        <ecNumber evidence="13">3.6.4.-</ecNumber>
    </recommendedName>
</protein>
<dbReference type="Gene3D" id="3.40.50.11180">
    <property type="match status" value="1"/>
</dbReference>
<dbReference type="GO" id="GO:0016787">
    <property type="term" value="F:hydrolase activity"/>
    <property type="evidence" value="ECO:0007669"/>
    <property type="project" value="UniProtKB-KW"/>
</dbReference>
<dbReference type="InterPro" id="IPR011545">
    <property type="entry name" value="DEAD/DEAH_box_helicase_dom"/>
</dbReference>
<dbReference type="InterPro" id="IPR036101">
    <property type="entry name" value="CarD-like/TRCF_RID_sf"/>
</dbReference>
<dbReference type="EC" id="3.6.4.-" evidence="13"/>
<dbReference type="FunFam" id="3.40.50.300:FF:000300">
    <property type="entry name" value="Transcription-repair-coupling factor"/>
    <property type="match status" value="1"/>
</dbReference>
<dbReference type="PANTHER" id="PTHR47964">
    <property type="entry name" value="ATP-DEPENDENT DNA HELICASE HOMOLOG RECG, CHLOROPLASTIC"/>
    <property type="match status" value="1"/>
</dbReference>
<dbReference type="SUPFAM" id="SSF52540">
    <property type="entry name" value="P-loop containing nucleoside triphosphate hydrolases"/>
    <property type="match status" value="4"/>
</dbReference>
<keyword evidence="7 13" id="KW-0067">ATP-binding</keyword>
<name>A0A1X0DLS0_9MYCO</name>
<evidence type="ECO:0000256" key="8">
    <source>
        <dbReference type="ARBA" id="ARBA00023125"/>
    </source>
</evidence>
<evidence type="ECO:0000256" key="4">
    <source>
        <dbReference type="ARBA" id="ARBA00022763"/>
    </source>
</evidence>
<keyword evidence="9 13" id="KW-0234">DNA repair</keyword>
<dbReference type="AlphaFoldDB" id="A0A1X0DLS0"/>
<keyword evidence="15" id="KW-1185">Reference proteome</keyword>
<accession>A0A1X0DLS0</accession>
<dbReference type="InterPro" id="IPR041471">
    <property type="entry name" value="UvrB_inter"/>
</dbReference>
<reference evidence="14 15" key="1">
    <citation type="submission" date="2016-12" db="EMBL/GenBank/DDBJ databases">
        <title>The new phylogeny of genus Mycobacterium.</title>
        <authorList>
            <person name="Tortoli E."/>
            <person name="Trovato A."/>
            <person name="Cirillo D.M."/>
        </authorList>
    </citation>
    <scope>NUCLEOTIDE SEQUENCE [LARGE SCALE GENOMIC DNA]</scope>
    <source>
        <strain evidence="14 15">DSM 45130</strain>
    </source>
</reference>
<evidence type="ECO:0000256" key="12">
    <source>
        <dbReference type="ARBA" id="ARBA00070128"/>
    </source>
</evidence>
<comment type="similarity">
    <text evidence="11 13">In the C-terminal section; belongs to the helicase family. RecG subfamily.</text>
</comment>
<dbReference type="GO" id="GO:0003684">
    <property type="term" value="F:damaged DNA binding"/>
    <property type="evidence" value="ECO:0007669"/>
    <property type="project" value="InterPro"/>
</dbReference>
<dbReference type="Pfam" id="PF03461">
    <property type="entry name" value="TRCF"/>
    <property type="match status" value="1"/>
</dbReference>
<dbReference type="OrthoDB" id="9804325at2"/>
<keyword evidence="5 13" id="KW-0378">Hydrolase</keyword>
<dbReference type="InterPro" id="IPR027417">
    <property type="entry name" value="P-loop_NTPase"/>
</dbReference>
<dbReference type="PROSITE" id="PS51194">
    <property type="entry name" value="HELICASE_CTER"/>
    <property type="match status" value="1"/>
</dbReference>
<dbReference type="GO" id="GO:0006355">
    <property type="term" value="P:regulation of DNA-templated transcription"/>
    <property type="evidence" value="ECO:0007669"/>
    <property type="project" value="UniProtKB-UniRule"/>
</dbReference>
<gene>
    <name evidence="13" type="primary">mfd</name>
    <name evidence="14" type="ORF">BST26_03400</name>
</gene>
<dbReference type="CDD" id="cd18810">
    <property type="entry name" value="SF2_C_TRCF"/>
    <property type="match status" value="1"/>
</dbReference>
<dbReference type="InterPro" id="IPR014001">
    <property type="entry name" value="Helicase_ATP-bd"/>
</dbReference>
<keyword evidence="3 13" id="KW-0547">Nucleotide-binding</keyword>
<evidence type="ECO:0000256" key="1">
    <source>
        <dbReference type="ARBA" id="ARBA00004496"/>
    </source>
</evidence>
<proteinExistence type="inferred from homology"/>
<dbReference type="SMART" id="SM00487">
    <property type="entry name" value="DEXDc"/>
    <property type="match status" value="1"/>
</dbReference>